<feature type="chain" id="PRO_5043034671" evidence="1">
    <location>
        <begin position="22"/>
        <end position="161"/>
    </location>
</feature>
<gene>
    <name evidence="2" type="primary">hypothetical protein</name>
    <name evidence="2" type="ORF">Chls_198</name>
    <name evidence="3" type="ORF">INQ84_02165</name>
</gene>
<evidence type="ECO:0000313" key="4">
    <source>
        <dbReference type="Proteomes" id="UP000512184"/>
    </source>
</evidence>
<name>A0AAQ0EN97_9CHLA</name>
<evidence type="ECO:0000256" key="1">
    <source>
        <dbReference type="SAM" id="SignalP"/>
    </source>
</evidence>
<reference evidence="3" key="2">
    <citation type="journal article" date="2021" name="Front. Microbiol.">
        <title>Generation of Tetracycline and Rifamycin Resistant Chlamydia Suis Recombinants.</title>
        <authorList>
            <person name="Marti H."/>
            <person name="Bommana S."/>
            <person name="Read T.D."/>
            <person name="Pesch T."/>
            <person name="Prahauser B."/>
            <person name="Dean D."/>
            <person name="Borel N."/>
        </authorList>
    </citation>
    <scope>NUCLEOTIDE SEQUENCE</scope>
    <source>
        <strain evidence="3">208.1</strain>
    </source>
</reference>
<accession>A0AAQ0EN97</accession>
<dbReference type="Proteomes" id="UP000512184">
    <property type="component" value="Chromosome"/>
</dbReference>
<sequence>MRFLLALFSLILVLPATEAFSQEDKQHQQEAEEDLCGQRKETCVFYSYEEALQHAREYNKLTLVVLLDRSERFSFEPLFEVASSMEDSLLATFADFVVLARTGAVPLIYPPVQDPMIGEIDAFLAAFPDQEFPEQPAIITIAVGDSSTEILDITLIPQMIE</sequence>
<dbReference type="Proteomes" id="UP000825134">
    <property type="component" value="Chromosome"/>
</dbReference>
<proteinExistence type="predicted"/>
<dbReference type="RefSeq" id="WP_080122644.1">
    <property type="nucleotide sequence ID" value="NZ_CP035278.1"/>
</dbReference>
<dbReference type="EMBL" id="CP063185">
    <property type="protein sequence ID" value="QYC74779.1"/>
    <property type="molecule type" value="Genomic_DNA"/>
</dbReference>
<protein>
    <submittedName>
        <fullName evidence="3">Uncharacterized protein</fullName>
    </submittedName>
</protein>
<feature type="signal peptide" evidence="1">
    <location>
        <begin position="1"/>
        <end position="21"/>
    </location>
</feature>
<evidence type="ECO:0000313" key="2">
    <source>
        <dbReference type="EMBL" id="QHP83073.1"/>
    </source>
</evidence>
<reference evidence="2 4" key="1">
    <citation type="submission" date="2019-01" db="EMBL/GenBank/DDBJ databases">
        <title>Whole genome sequencing and annotation enables comparative genome analysis that reveals unique features of the Chlamydia suis R19 Genome.</title>
        <authorList>
            <person name="Dimond Z.E."/>
        </authorList>
    </citation>
    <scope>NUCLEOTIDE SEQUENCE [LARGE SCALE GENOMIC DNA]</scope>
    <source>
        <strain evidence="2 4">R19</strain>
    </source>
</reference>
<evidence type="ECO:0000313" key="3">
    <source>
        <dbReference type="EMBL" id="QYC74779.1"/>
    </source>
</evidence>
<dbReference type="EMBL" id="CP035278">
    <property type="protein sequence ID" value="QHP83073.1"/>
    <property type="molecule type" value="Genomic_DNA"/>
</dbReference>
<keyword evidence="1" id="KW-0732">Signal</keyword>
<evidence type="ECO:0000313" key="5">
    <source>
        <dbReference type="Proteomes" id="UP000825134"/>
    </source>
</evidence>
<organism evidence="3 5">
    <name type="scientific">Chlamydia suis</name>
    <dbReference type="NCBI Taxonomy" id="83559"/>
    <lineage>
        <taxon>Bacteria</taxon>
        <taxon>Pseudomonadati</taxon>
        <taxon>Chlamydiota</taxon>
        <taxon>Chlamydiia</taxon>
        <taxon>Chlamydiales</taxon>
        <taxon>Chlamydiaceae</taxon>
        <taxon>Chlamydia/Chlamydophila group</taxon>
        <taxon>Chlamydia</taxon>
    </lineage>
</organism>
<dbReference type="AlphaFoldDB" id="A0AAQ0EN97"/>
<keyword evidence="4" id="KW-1185">Reference proteome</keyword>